<comment type="similarity">
    <text evidence="1 4">Belongs to the glycosyl hydrolase 1 family.</text>
</comment>
<proteinExistence type="inferred from homology"/>
<dbReference type="Gene3D" id="3.20.20.80">
    <property type="entry name" value="Glycosidases"/>
    <property type="match status" value="2"/>
</dbReference>
<dbReference type="Proteomes" id="UP000704712">
    <property type="component" value="Unassembled WGS sequence"/>
</dbReference>
<evidence type="ECO:0000256" key="1">
    <source>
        <dbReference type="ARBA" id="ARBA00010838"/>
    </source>
</evidence>
<dbReference type="Pfam" id="PF00232">
    <property type="entry name" value="Glyco_hydro_1"/>
    <property type="match status" value="1"/>
</dbReference>
<dbReference type="EMBL" id="JAACNO010000218">
    <property type="protein sequence ID" value="KAF4148818.1"/>
    <property type="molecule type" value="Genomic_DNA"/>
</dbReference>
<dbReference type="InterPro" id="IPR001360">
    <property type="entry name" value="Glyco_hydro_1"/>
</dbReference>
<evidence type="ECO:0000313" key="5">
    <source>
        <dbReference type="EMBL" id="KAF4148818.1"/>
    </source>
</evidence>
<dbReference type="InterPro" id="IPR017853">
    <property type="entry name" value="GH"/>
</dbReference>
<dbReference type="AlphaFoldDB" id="A0A8S9VDX4"/>
<sequence length="248" mass="28083">LSAGALLSPPMAAASAHTLPPKTFLLSRRSPSWVVPNCANVDDDFFHRYKDDINTMKSDGYGSMRFSISWSRVMHWSSTLQRMQPNRDGLAFYHSLDWALVDAFPLGDARQAVFAGDFLNFTILKDYAELILTEFGQKVKFWSTINEPLSYMYIFYIFAVTDSDEYEAALNLLLAHAEMVALFRNLQNQGSVPLRIRYSYDATVPSVVRRVLGPINVTACTAAKWYANSATTGCFETEPEDKKRLKYL</sequence>
<keyword evidence="3" id="KW-0326">Glycosidase</keyword>
<evidence type="ECO:0000313" key="6">
    <source>
        <dbReference type="Proteomes" id="UP000704712"/>
    </source>
</evidence>
<protein>
    <submittedName>
        <fullName evidence="5">Glycosyl hydrolase family 1</fullName>
    </submittedName>
</protein>
<feature type="non-terminal residue" evidence="5">
    <location>
        <position position="248"/>
    </location>
</feature>
<evidence type="ECO:0000256" key="2">
    <source>
        <dbReference type="ARBA" id="ARBA00022801"/>
    </source>
</evidence>
<dbReference type="PANTHER" id="PTHR10353">
    <property type="entry name" value="GLYCOSYL HYDROLASE"/>
    <property type="match status" value="1"/>
</dbReference>
<reference evidence="5" key="1">
    <citation type="submission" date="2020-03" db="EMBL/GenBank/DDBJ databases">
        <title>Hybrid Assembly of Korean Phytophthora infestans isolates.</title>
        <authorList>
            <person name="Prokchorchik M."/>
            <person name="Lee Y."/>
            <person name="Seo J."/>
            <person name="Cho J.-H."/>
            <person name="Park Y.-E."/>
            <person name="Jang D.-C."/>
            <person name="Im J.-S."/>
            <person name="Choi J.-G."/>
            <person name="Park H.-J."/>
            <person name="Lee G.-B."/>
            <person name="Lee Y.-G."/>
            <person name="Hong S.-Y."/>
            <person name="Cho K."/>
            <person name="Sohn K.H."/>
        </authorList>
    </citation>
    <scope>NUCLEOTIDE SEQUENCE</scope>
    <source>
        <strain evidence="5">KR_2_A2</strain>
    </source>
</reference>
<name>A0A8S9VDX4_PHYIN</name>
<gene>
    <name evidence="5" type="ORF">GN958_ATG02016</name>
</gene>
<organism evidence="5 6">
    <name type="scientific">Phytophthora infestans</name>
    <name type="common">Potato late blight agent</name>
    <name type="synonym">Botrytis infestans</name>
    <dbReference type="NCBI Taxonomy" id="4787"/>
    <lineage>
        <taxon>Eukaryota</taxon>
        <taxon>Sar</taxon>
        <taxon>Stramenopiles</taxon>
        <taxon>Oomycota</taxon>
        <taxon>Peronosporomycetes</taxon>
        <taxon>Peronosporales</taxon>
        <taxon>Peronosporaceae</taxon>
        <taxon>Phytophthora</taxon>
    </lineage>
</organism>
<dbReference type="GO" id="GO:0005975">
    <property type="term" value="P:carbohydrate metabolic process"/>
    <property type="evidence" value="ECO:0007669"/>
    <property type="project" value="InterPro"/>
</dbReference>
<dbReference type="SUPFAM" id="SSF51445">
    <property type="entry name" value="(Trans)glycosidases"/>
    <property type="match status" value="1"/>
</dbReference>
<accession>A0A8S9VDX4</accession>
<keyword evidence="2 5" id="KW-0378">Hydrolase</keyword>
<dbReference type="GO" id="GO:0008422">
    <property type="term" value="F:beta-glucosidase activity"/>
    <property type="evidence" value="ECO:0007669"/>
    <property type="project" value="TreeGrafter"/>
</dbReference>
<dbReference type="PANTHER" id="PTHR10353:SF36">
    <property type="entry name" value="LP05116P"/>
    <property type="match status" value="1"/>
</dbReference>
<comment type="caution">
    <text evidence="5">The sequence shown here is derived from an EMBL/GenBank/DDBJ whole genome shotgun (WGS) entry which is preliminary data.</text>
</comment>
<evidence type="ECO:0000256" key="4">
    <source>
        <dbReference type="RuleBase" id="RU003690"/>
    </source>
</evidence>
<evidence type="ECO:0000256" key="3">
    <source>
        <dbReference type="ARBA" id="ARBA00023295"/>
    </source>
</evidence>